<dbReference type="KEGG" id="xyk:GT347_17975"/>
<evidence type="ECO:0000256" key="1">
    <source>
        <dbReference type="ARBA" id="ARBA00022737"/>
    </source>
</evidence>
<sequence>MDQIHAHGNSSPAPAPWPAAQQPAPGGQEAAQEPDGLLPWPLPFELMQLPVLTQHACVLPSWPVVPACGFLHLLECRYLQGQEPNAGIIERFNRGKVDAEQVLKVTSACIRQYGADTDKAIACLEGLARCRRFDTLAGRWHSVSPDAICYYLAMASCDRARKPWKLLALFDHLQTCGAFFPTPVFPNTQHYNTALSACERSGRPAEALILFDRLLQHGPLLPEPALPDIGTYSTVFSALDRLERQERYPELLRQGIEAGVFRPSLGLDSERGQLDLHRHALLVDAGVDGQRAVHPAIARGLFLALASDTDALGARRIGEHTEFLLSELGTGAVKLAIVQCMQERGWHPVYRRNPPGHEGKGYLGIGSVARSELNPLAQAWEQPAPRDA</sequence>
<accession>A0A857JAD0</accession>
<dbReference type="InterPro" id="IPR011990">
    <property type="entry name" value="TPR-like_helical_dom_sf"/>
</dbReference>
<evidence type="ECO:0000313" key="3">
    <source>
        <dbReference type="EMBL" id="QHI99698.1"/>
    </source>
</evidence>
<dbReference type="PANTHER" id="PTHR47447">
    <property type="entry name" value="OS03G0856100 PROTEIN"/>
    <property type="match status" value="1"/>
</dbReference>
<gene>
    <name evidence="3" type="ORF">GT347_17975</name>
</gene>
<dbReference type="Gene3D" id="1.25.40.10">
    <property type="entry name" value="Tetratricopeptide repeat domain"/>
    <property type="match status" value="1"/>
</dbReference>
<dbReference type="RefSeq" id="WP_160553509.1">
    <property type="nucleotide sequence ID" value="NZ_CP047650.1"/>
</dbReference>
<evidence type="ECO:0000313" key="4">
    <source>
        <dbReference type="Proteomes" id="UP000464787"/>
    </source>
</evidence>
<feature type="region of interest" description="Disordered" evidence="2">
    <location>
        <begin position="1"/>
        <end position="34"/>
    </location>
</feature>
<dbReference type="AlphaFoldDB" id="A0A857JAD0"/>
<keyword evidence="4" id="KW-1185">Reference proteome</keyword>
<dbReference type="Proteomes" id="UP000464787">
    <property type="component" value="Chromosome"/>
</dbReference>
<keyword evidence="1" id="KW-0677">Repeat</keyword>
<dbReference type="PROSITE" id="PS51375">
    <property type="entry name" value="PPR"/>
    <property type="match status" value="1"/>
</dbReference>
<dbReference type="InterPro" id="IPR002885">
    <property type="entry name" value="PPR_rpt"/>
</dbReference>
<dbReference type="EMBL" id="CP047650">
    <property type="protein sequence ID" value="QHI99698.1"/>
    <property type="molecule type" value="Genomic_DNA"/>
</dbReference>
<protein>
    <submittedName>
        <fullName evidence="3">Uncharacterized protein</fullName>
    </submittedName>
</protein>
<proteinExistence type="predicted"/>
<dbReference type="PANTHER" id="PTHR47447:SF17">
    <property type="entry name" value="OS12G0638900 PROTEIN"/>
    <property type="match status" value="1"/>
</dbReference>
<organism evidence="3 4">
    <name type="scientific">Xylophilus rhododendri</name>
    <dbReference type="NCBI Taxonomy" id="2697032"/>
    <lineage>
        <taxon>Bacteria</taxon>
        <taxon>Pseudomonadati</taxon>
        <taxon>Pseudomonadota</taxon>
        <taxon>Betaproteobacteria</taxon>
        <taxon>Burkholderiales</taxon>
        <taxon>Xylophilus</taxon>
    </lineage>
</organism>
<feature type="compositionally biased region" description="Low complexity" evidence="2">
    <location>
        <begin position="18"/>
        <end position="34"/>
    </location>
</feature>
<name>A0A857JAD0_9BURK</name>
<reference evidence="3 4" key="1">
    <citation type="submission" date="2020-01" db="EMBL/GenBank/DDBJ databases">
        <title>Genome sequencing of strain KACC 21265.</title>
        <authorList>
            <person name="Heo J."/>
            <person name="Kim S.-J."/>
            <person name="Kim J.-S."/>
            <person name="Hong S.-B."/>
            <person name="Kwon S.-W."/>
        </authorList>
    </citation>
    <scope>NUCLEOTIDE SEQUENCE [LARGE SCALE GENOMIC DNA]</scope>
    <source>
        <strain evidence="3 4">KACC 21265</strain>
    </source>
</reference>
<evidence type="ECO:0000256" key="2">
    <source>
        <dbReference type="SAM" id="MobiDB-lite"/>
    </source>
</evidence>